<keyword evidence="4" id="KW-1185">Reference proteome</keyword>
<evidence type="ECO:0000313" key="3">
    <source>
        <dbReference type="EMBL" id="PRH81498.1"/>
    </source>
</evidence>
<evidence type="ECO:0000313" key="4">
    <source>
        <dbReference type="Proteomes" id="UP000241736"/>
    </source>
</evidence>
<dbReference type="PANTHER" id="PTHR35024:SF4">
    <property type="entry name" value="POLYMER-FORMING CYTOSKELETAL PROTEIN"/>
    <property type="match status" value="1"/>
</dbReference>
<feature type="region of interest" description="Disordered" evidence="2">
    <location>
        <begin position="129"/>
        <end position="154"/>
    </location>
</feature>
<gene>
    <name evidence="3" type="ORF">C6N40_12495</name>
</gene>
<protein>
    <submittedName>
        <fullName evidence="3">Cell shape determination protein CcmA</fullName>
    </submittedName>
</protein>
<organism evidence="3 4">
    <name type="scientific">Arenimonas caeni</name>
    <dbReference type="NCBI Taxonomy" id="2058085"/>
    <lineage>
        <taxon>Bacteria</taxon>
        <taxon>Pseudomonadati</taxon>
        <taxon>Pseudomonadota</taxon>
        <taxon>Gammaproteobacteria</taxon>
        <taxon>Lysobacterales</taxon>
        <taxon>Lysobacteraceae</taxon>
        <taxon>Arenimonas</taxon>
    </lineage>
</organism>
<dbReference type="Pfam" id="PF04519">
    <property type="entry name" value="Bactofilin"/>
    <property type="match status" value="1"/>
</dbReference>
<dbReference type="RefSeq" id="WP_106991363.1">
    <property type="nucleotide sequence ID" value="NZ_KZ679099.1"/>
</dbReference>
<dbReference type="OrthoDB" id="5294247at2"/>
<proteinExistence type="inferred from homology"/>
<dbReference type="EMBL" id="PVLF01000023">
    <property type="protein sequence ID" value="PRH81498.1"/>
    <property type="molecule type" value="Genomic_DNA"/>
</dbReference>
<comment type="similarity">
    <text evidence="1">Belongs to the bactofilin family.</text>
</comment>
<reference evidence="3 4" key="1">
    <citation type="submission" date="2018-03" db="EMBL/GenBank/DDBJ databases">
        <title>Arenimonas caeni sp. nov., isolated from activated sludge.</title>
        <authorList>
            <person name="Liu H."/>
        </authorList>
    </citation>
    <scope>NUCLEOTIDE SEQUENCE [LARGE SCALE GENOMIC DNA]</scope>
    <source>
        <strain evidence="4">z29</strain>
    </source>
</reference>
<dbReference type="AlphaFoldDB" id="A0A2P6M659"/>
<dbReference type="InterPro" id="IPR007607">
    <property type="entry name" value="BacA/B"/>
</dbReference>
<comment type="caution">
    <text evidence="3">The sequence shown here is derived from an EMBL/GenBank/DDBJ whole genome shotgun (WGS) entry which is preliminary data.</text>
</comment>
<dbReference type="PANTHER" id="PTHR35024">
    <property type="entry name" value="HYPOTHETICAL CYTOSOLIC PROTEIN"/>
    <property type="match status" value="1"/>
</dbReference>
<evidence type="ECO:0000256" key="1">
    <source>
        <dbReference type="ARBA" id="ARBA00044755"/>
    </source>
</evidence>
<evidence type="ECO:0000256" key="2">
    <source>
        <dbReference type="SAM" id="MobiDB-lite"/>
    </source>
</evidence>
<feature type="compositionally biased region" description="Low complexity" evidence="2">
    <location>
        <begin position="134"/>
        <end position="144"/>
    </location>
</feature>
<name>A0A2P6M659_9GAMM</name>
<accession>A0A2P6M659</accession>
<dbReference type="Proteomes" id="UP000241736">
    <property type="component" value="Unassembled WGS sequence"/>
</dbReference>
<sequence length="154" mass="15774">MFGSGKQKTPRHGNAVETLVGPRAVIRGDIRFSGGLYVEGAIHGKVLADDGSAAVLTIAEDGRIEGEVRAPVVVISGQMTGDVYASERVELAANARVQGNIHYKVVEMAAGATITGRLIHADAPLAQLTGPDQAAGEPAPAPARGKARAEAAEA</sequence>